<evidence type="ECO:0000256" key="1">
    <source>
        <dbReference type="ARBA" id="ARBA00004308"/>
    </source>
</evidence>
<keyword evidence="5" id="KW-0472">Membrane</keyword>
<keyword evidence="3" id="KW-0813">Transport</keyword>
<feature type="domain" description="Clathrin/coatomer adaptor adaptin-like N-terminal" evidence="7">
    <location>
        <begin position="82"/>
        <end position="415"/>
    </location>
</feature>
<evidence type="ECO:0000259" key="7">
    <source>
        <dbReference type="Pfam" id="PF01602"/>
    </source>
</evidence>
<dbReference type="EMBL" id="GL876969">
    <property type="protein sequence ID" value="KLU86005.1"/>
    <property type="molecule type" value="Genomic_DNA"/>
</dbReference>
<dbReference type="GO" id="GO:0012505">
    <property type="term" value="C:endomembrane system"/>
    <property type="evidence" value="ECO:0007669"/>
    <property type="project" value="UniProtKB-SubCell"/>
</dbReference>
<evidence type="ECO:0000256" key="3">
    <source>
        <dbReference type="ARBA" id="ARBA00022448"/>
    </source>
</evidence>
<dbReference type="VEuPathDB" id="FungiDB:MAPG_05024"/>
<name>A0A0H2TPH9_MAGP6</name>
<evidence type="ECO:0000256" key="4">
    <source>
        <dbReference type="ARBA" id="ARBA00022927"/>
    </source>
</evidence>
<dbReference type="OrthoDB" id="10254310at2759"/>
<dbReference type="InterPro" id="IPR016024">
    <property type="entry name" value="ARM-type_fold"/>
</dbReference>
<accession>A0A0H2TPH9</accession>
<evidence type="ECO:0000256" key="6">
    <source>
        <dbReference type="SAM" id="MobiDB-lite"/>
    </source>
</evidence>
<evidence type="ECO:0000256" key="2">
    <source>
        <dbReference type="ARBA" id="ARBA00006613"/>
    </source>
</evidence>
<dbReference type="GO" id="GO:0016192">
    <property type="term" value="P:vesicle-mediated transport"/>
    <property type="evidence" value="ECO:0007669"/>
    <property type="project" value="InterPro"/>
</dbReference>
<comment type="similarity">
    <text evidence="2">Belongs to the adaptor complexes large subunit family.</text>
</comment>
<dbReference type="AlphaFoldDB" id="A0A0H2TPH9"/>
<dbReference type="Pfam" id="PF01602">
    <property type="entry name" value="Adaptin_N"/>
    <property type="match status" value="1"/>
</dbReference>
<dbReference type="Gene3D" id="1.25.10.10">
    <property type="entry name" value="Leucine-rich Repeat Variant"/>
    <property type="match status" value="1"/>
</dbReference>
<protein>
    <submittedName>
        <fullName evidence="8">AP-3 complex beta3B subunit</fullName>
    </submittedName>
</protein>
<dbReference type="InterPro" id="IPR002553">
    <property type="entry name" value="Clathrin/coatomer_adapt-like_N"/>
</dbReference>
<dbReference type="SUPFAM" id="SSF48371">
    <property type="entry name" value="ARM repeat"/>
    <property type="match status" value="1"/>
</dbReference>
<sequence length="424" mass="46181">MPSRHRPEPQPKLDAAATQARLRSPADLGALGELQVAAPTAKMESISRISSLLESARELTLDAAASAARSTRGSNRPLDRAQTKKLLDSRNEREALDGLRRVIAMMYRTPNKTLPFFSSVVKNVASPNLEIKKLVYIYLLHHAEQEPDLALLSINTIQKSLSDGNPQVRALALRTMSGIRVPVISQIVSLAIKKGTGDMSPYVRRAAALAIPKCHRLDPSQLPQLLDYLSTLLGDRQYYVAGAAVTAFLEICPDRLDLIHKHYRGLIKKIVDMDEWSQLATLRMMTVYARKCFPRRTRLVPKTTKAGKGTAADLQDFYGESGSGGSSSEGASAGQEAGERVIVLDPDLELLLTSIKPLLQSRNSAVVMAVARCYVALGTDAHVSTTIGPLIALLRGPQDTQQAALHSIASVCLERPAEFARYAT</sequence>
<dbReference type="PANTHER" id="PTHR11134">
    <property type="entry name" value="ADAPTOR COMPLEX SUBUNIT BETA FAMILY MEMBER"/>
    <property type="match status" value="1"/>
</dbReference>
<feature type="compositionally biased region" description="Basic and acidic residues" evidence="6">
    <location>
        <begin position="1"/>
        <end position="11"/>
    </location>
</feature>
<proteinExistence type="inferred from homology"/>
<feature type="non-terminal residue" evidence="8">
    <location>
        <position position="424"/>
    </location>
</feature>
<organism evidence="8">
    <name type="scientific">Magnaporthiopsis poae (strain ATCC 64411 / 73-15)</name>
    <name type="common">Kentucky bluegrass fungus</name>
    <name type="synonym">Magnaporthe poae</name>
    <dbReference type="NCBI Taxonomy" id="644358"/>
    <lineage>
        <taxon>Eukaryota</taxon>
        <taxon>Fungi</taxon>
        <taxon>Dikarya</taxon>
        <taxon>Ascomycota</taxon>
        <taxon>Pezizomycotina</taxon>
        <taxon>Sordariomycetes</taxon>
        <taxon>Sordariomycetidae</taxon>
        <taxon>Magnaporthales</taxon>
        <taxon>Magnaporthaceae</taxon>
        <taxon>Magnaporthiopsis</taxon>
    </lineage>
</organism>
<evidence type="ECO:0000313" key="8">
    <source>
        <dbReference type="EMBL" id="KLU86005.1"/>
    </source>
</evidence>
<dbReference type="InterPro" id="IPR026739">
    <property type="entry name" value="AP_beta"/>
</dbReference>
<feature type="region of interest" description="Disordered" evidence="6">
    <location>
        <begin position="66"/>
        <end position="85"/>
    </location>
</feature>
<evidence type="ECO:0000256" key="5">
    <source>
        <dbReference type="ARBA" id="ARBA00023136"/>
    </source>
</evidence>
<dbReference type="GO" id="GO:0006886">
    <property type="term" value="P:intracellular protein transport"/>
    <property type="evidence" value="ECO:0007669"/>
    <property type="project" value="InterPro"/>
</dbReference>
<keyword evidence="4" id="KW-0653">Protein transport</keyword>
<reference evidence="8" key="2">
    <citation type="submission" date="2011-03" db="EMBL/GenBank/DDBJ databases">
        <title>Annotation of Magnaporthe poae ATCC 64411.</title>
        <authorList>
            <person name="Ma L.-J."/>
            <person name="Dead R."/>
            <person name="Young S.K."/>
            <person name="Zeng Q."/>
            <person name="Gargeya S."/>
            <person name="Fitzgerald M."/>
            <person name="Haas B."/>
            <person name="Abouelleil A."/>
            <person name="Alvarado L."/>
            <person name="Arachchi H.M."/>
            <person name="Berlin A."/>
            <person name="Brown A."/>
            <person name="Chapman S.B."/>
            <person name="Chen Z."/>
            <person name="Dunbar C."/>
            <person name="Freedman E."/>
            <person name="Gearin G."/>
            <person name="Gellesch M."/>
            <person name="Goldberg J."/>
            <person name="Griggs A."/>
            <person name="Gujja S."/>
            <person name="Heiman D."/>
            <person name="Howarth C."/>
            <person name="Larson L."/>
            <person name="Lui A."/>
            <person name="MacDonald P.J.P."/>
            <person name="Mehta T."/>
            <person name="Montmayeur A."/>
            <person name="Murphy C."/>
            <person name="Neiman D."/>
            <person name="Pearson M."/>
            <person name="Priest M."/>
            <person name="Roberts A."/>
            <person name="Saif S."/>
            <person name="Shea T."/>
            <person name="Shenoy N."/>
            <person name="Sisk P."/>
            <person name="Stolte C."/>
            <person name="Sykes S."/>
            <person name="Yandava C."/>
            <person name="Wortman J."/>
            <person name="Nusbaum C."/>
            <person name="Birren B."/>
        </authorList>
    </citation>
    <scope>NUCLEOTIDE SEQUENCE</scope>
    <source>
        <strain evidence="8">ATCC 64411</strain>
    </source>
</reference>
<dbReference type="GO" id="GO:0030117">
    <property type="term" value="C:membrane coat"/>
    <property type="evidence" value="ECO:0007669"/>
    <property type="project" value="InterPro"/>
</dbReference>
<reference evidence="8" key="1">
    <citation type="submission" date="2010-05" db="EMBL/GenBank/DDBJ databases">
        <title>The Genome Sequence of Magnaporthe poae strain ATCC 64411.</title>
        <authorList>
            <consortium name="The Broad Institute Genome Sequencing Platform"/>
            <consortium name="Broad Institute Genome Sequencing Center for Infectious Disease"/>
            <person name="Ma L.-J."/>
            <person name="Dead R."/>
            <person name="Young S."/>
            <person name="Zeng Q."/>
            <person name="Koehrsen M."/>
            <person name="Alvarado L."/>
            <person name="Berlin A."/>
            <person name="Chapman S.B."/>
            <person name="Chen Z."/>
            <person name="Freedman E."/>
            <person name="Gellesch M."/>
            <person name="Goldberg J."/>
            <person name="Griggs A."/>
            <person name="Gujja S."/>
            <person name="Heilman E.R."/>
            <person name="Heiman D."/>
            <person name="Hepburn T."/>
            <person name="Howarth C."/>
            <person name="Jen D."/>
            <person name="Larson L."/>
            <person name="Mehta T."/>
            <person name="Neiman D."/>
            <person name="Pearson M."/>
            <person name="Roberts A."/>
            <person name="Saif S."/>
            <person name="Shea T."/>
            <person name="Shenoy N."/>
            <person name="Sisk P."/>
            <person name="Stolte C."/>
            <person name="Sykes S."/>
            <person name="Walk T."/>
            <person name="White J."/>
            <person name="Yandava C."/>
            <person name="Haas B."/>
            <person name="Nusbaum C."/>
            <person name="Birren B."/>
        </authorList>
    </citation>
    <scope>NUCLEOTIDE SEQUENCE</scope>
    <source>
        <strain evidence="8">ATCC 64411</strain>
    </source>
</reference>
<comment type="subcellular location">
    <subcellularLocation>
        <location evidence="1">Endomembrane system</location>
    </subcellularLocation>
</comment>
<gene>
    <name evidence="8" type="ORF">MAPG_05024</name>
</gene>
<feature type="region of interest" description="Disordered" evidence="6">
    <location>
        <begin position="1"/>
        <end position="21"/>
    </location>
</feature>
<dbReference type="InterPro" id="IPR011989">
    <property type="entry name" value="ARM-like"/>
</dbReference>